<dbReference type="Proteomes" id="UP000694400">
    <property type="component" value="Chromosome 9"/>
</dbReference>
<evidence type="ECO:0000256" key="1">
    <source>
        <dbReference type="ARBA" id="ARBA00022737"/>
    </source>
</evidence>
<evidence type="ECO:0000313" key="6">
    <source>
        <dbReference type="Proteomes" id="UP000694400"/>
    </source>
</evidence>
<dbReference type="SMART" id="SM00322">
    <property type="entry name" value="KH"/>
    <property type="match status" value="1"/>
</dbReference>
<sequence length="498" mass="53804">GGDHEEAARGLRERRCGCQCEPPACPSTSPCFRAAAGATRKIRGGCVGGSVCQGKGHKVWEEPPRSHSTFSLCVFTSLATSQPDPGTEPQRSGHLLDRAFHAPVLCGGPRRCCGHPLPPIRKLLGVPLGAVRSLPGRCLPAPAPPPGAGGCQLVHPDAGGGGHHREEGAAHQAAGAIRLAPPSRLPRQKVPTPASGWSSSQGPPEAQFKAQGRIFGKLKEENFFNPKEEVKLEAHIKVPSFAAGRVIGKGGKTVNELQNLTSAEVIVPRDQTPDENEEVIVKIIGHFFASQTAQRKIREIVQQVKQQEQKHAQGAPASQHSKVQNWVLHLFCPPPCPSVRLSLHHRQTKPCSTLAPPQKPACPMVQPAENKLPPWLFGDESPPFLVLVLEGEERKTRGEKIYKTLLAQGLKKEPSKSFYKNATCIHTHTHTQKKTTSGFRTSAPCACVSLLEIFVCLVKLIVGAFFYFCNKNELENDLDQVSCEAGGGNQPTRPRALL</sequence>
<dbReference type="Gene3D" id="3.30.310.210">
    <property type="match status" value="1"/>
</dbReference>
<protein>
    <submittedName>
        <fullName evidence="5">Insulin like growth factor 2 mRNA binding protein 2</fullName>
    </submittedName>
</protein>
<dbReference type="Ensembl" id="ENSAPLT00020027300.1">
    <property type="protein sequence ID" value="ENSAPLP00020025322.1"/>
    <property type="gene ID" value="ENSAPLG00020017411.1"/>
</dbReference>
<evidence type="ECO:0000259" key="4">
    <source>
        <dbReference type="SMART" id="SM00322"/>
    </source>
</evidence>
<reference evidence="5" key="2">
    <citation type="submission" date="2025-08" db="UniProtKB">
        <authorList>
            <consortium name="Ensembl"/>
        </authorList>
    </citation>
    <scope>IDENTIFICATION</scope>
</reference>
<dbReference type="PANTHER" id="PTHR10288">
    <property type="entry name" value="KH DOMAIN CONTAINING RNA BINDING PROTEIN"/>
    <property type="match status" value="1"/>
</dbReference>
<dbReference type="InterPro" id="IPR004088">
    <property type="entry name" value="KH_dom_type_1"/>
</dbReference>
<feature type="region of interest" description="Disordered" evidence="3">
    <location>
        <begin position="183"/>
        <end position="207"/>
    </location>
</feature>
<keyword evidence="1" id="KW-0677">Repeat</keyword>
<dbReference type="CDD" id="cd22500">
    <property type="entry name" value="KH-I_IGF2BP2_rpt4"/>
    <property type="match status" value="1"/>
</dbReference>
<dbReference type="InterPro" id="IPR036612">
    <property type="entry name" value="KH_dom_type_1_sf"/>
</dbReference>
<dbReference type="SUPFAM" id="SSF54791">
    <property type="entry name" value="Eukaryotic type KH-domain (KH-domain type I)"/>
    <property type="match status" value="1"/>
</dbReference>
<evidence type="ECO:0000313" key="5">
    <source>
        <dbReference type="Ensembl" id="ENSAPLP00020025322.1"/>
    </source>
</evidence>
<proteinExistence type="predicted"/>
<dbReference type="InterPro" id="IPR004087">
    <property type="entry name" value="KH_dom"/>
</dbReference>
<name>A0A8B9TTP5_ANAPL</name>
<accession>A0A8B9TTP5</accession>
<keyword evidence="2" id="KW-0694">RNA-binding</keyword>
<organism evidence="5 6">
    <name type="scientific">Anas platyrhynchos</name>
    <name type="common">Mallard</name>
    <name type="synonym">Anas boschas</name>
    <dbReference type="NCBI Taxonomy" id="8839"/>
    <lineage>
        <taxon>Eukaryota</taxon>
        <taxon>Metazoa</taxon>
        <taxon>Chordata</taxon>
        <taxon>Craniata</taxon>
        <taxon>Vertebrata</taxon>
        <taxon>Euteleostomi</taxon>
        <taxon>Archelosauria</taxon>
        <taxon>Archosauria</taxon>
        <taxon>Dinosauria</taxon>
        <taxon>Saurischia</taxon>
        <taxon>Theropoda</taxon>
        <taxon>Coelurosauria</taxon>
        <taxon>Aves</taxon>
        <taxon>Neognathae</taxon>
        <taxon>Galloanserae</taxon>
        <taxon>Anseriformes</taxon>
        <taxon>Anatidae</taxon>
        <taxon>Anatinae</taxon>
        <taxon>Anas</taxon>
    </lineage>
</organism>
<dbReference type="PROSITE" id="PS50084">
    <property type="entry name" value="KH_TYPE_1"/>
    <property type="match status" value="1"/>
</dbReference>
<evidence type="ECO:0000256" key="3">
    <source>
        <dbReference type="SAM" id="MobiDB-lite"/>
    </source>
</evidence>
<evidence type="ECO:0000256" key="2">
    <source>
        <dbReference type="PROSITE-ProRule" id="PRU00117"/>
    </source>
</evidence>
<reference evidence="5" key="3">
    <citation type="submission" date="2025-09" db="UniProtKB">
        <authorList>
            <consortium name="Ensembl"/>
        </authorList>
    </citation>
    <scope>IDENTIFICATION</scope>
</reference>
<feature type="domain" description="K Homology" evidence="4">
    <location>
        <begin position="230"/>
        <end position="302"/>
    </location>
</feature>
<dbReference type="AlphaFoldDB" id="A0A8B9TTP5"/>
<reference evidence="5" key="1">
    <citation type="submission" date="2019-08" db="EMBL/GenBank/DDBJ databases">
        <title>Three high-quality genomes provides insights into domestication of ducks.</title>
        <authorList>
            <person name="Hou Z.C."/>
            <person name="Zhu F."/>
            <person name="Yin Z.T."/>
            <person name="Zhang F."/>
        </authorList>
    </citation>
    <scope>NUCLEOTIDE SEQUENCE [LARGE SCALE GENOMIC DNA]</scope>
</reference>
<dbReference type="Pfam" id="PF00013">
    <property type="entry name" value="KH_1"/>
    <property type="match status" value="1"/>
</dbReference>
<dbReference type="GO" id="GO:0003723">
    <property type="term" value="F:RNA binding"/>
    <property type="evidence" value="ECO:0007669"/>
    <property type="project" value="UniProtKB-UniRule"/>
</dbReference>